<reference evidence="2 3" key="1">
    <citation type="submission" date="2024-04" db="EMBL/GenBank/DDBJ databases">
        <authorList>
            <person name="Fracassetti M."/>
        </authorList>
    </citation>
    <scope>NUCLEOTIDE SEQUENCE [LARGE SCALE GENOMIC DNA]</scope>
</reference>
<proteinExistence type="predicted"/>
<feature type="compositionally biased region" description="Polar residues" evidence="1">
    <location>
        <begin position="1"/>
        <end position="21"/>
    </location>
</feature>
<dbReference type="Proteomes" id="UP001497516">
    <property type="component" value="Chromosome 4"/>
</dbReference>
<feature type="compositionally biased region" description="Basic and acidic residues" evidence="1">
    <location>
        <begin position="29"/>
        <end position="49"/>
    </location>
</feature>
<dbReference type="AlphaFoldDB" id="A0AAV2E7X9"/>
<gene>
    <name evidence="2" type="ORF">LTRI10_LOCUS23220</name>
</gene>
<protein>
    <submittedName>
        <fullName evidence="2">Uncharacterized protein</fullName>
    </submittedName>
</protein>
<accession>A0AAV2E7X9</accession>
<name>A0AAV2E7X9_9ROSI</name>
<dbReference type="EMBL" id="OZ034817">
    <property type="protein sequence ID" value="CAL1381867.1"/>
    <property type="molecule type" value="Genomic_DNA"/>
</dbReference>
<evidence type="ECO:0000313" key="3">
    <source>
        <dbReference type="Proteomes" id="UP001497516"/>
    </source>
</evidence>
<keyword evidence="3" id="KW-1185">Reference proteome</keyword>
<feature type="region of interest" description="Disordered" evidence="1">
    <location>
        <begin position="1"/>
        <end position="73"/>
    </location>
</feature>
<organism evidence="2 3">
    <name type="scientific">Linum trigynum</name>
    <dbReference type="NCBI Taxonomy" id="586398"/>
    <lineage>
        <taxon>Eukaryota</taxon>
        <taxon>Viridiplantae</taxon>
        <taxon>Streptophyta</taxon>
        <taxon>Embryophyta</taxon>
        <taxon>Tracheophyta</taxon>
        <taxon>Spermatophyta</taxon>
        <taxon>Magnoliopsida</taxon>
        <taxon>eudicotyledons</taxon>
        <taxon>Gunneridae</taxon>
        <taxon>Pentapetalae</taxon>
        <taxon>rosids</taxon>
        <taxon>fabids</taxon>
        <taxon>Malpighiales</taxon>
        <taxon>Linaceae</taxon>
        <taxon>Linum</taxon>
    </lineage>
</organism>
<sequence length="73" mass="8062">MVSDSIPVSPTGTDPSQTCASPTPGEVRTLFEMEMDSRRGFAIDDPNKKEKAHRSNPSDHQRTGPHTQQQSPR</sequence>
<evidence type="ECO:0000256" key="1">
    <source>
        <dbReference type="SAM" id="MobiDB-lite"/>
    </source>
</evidence>
<evidence type="ECO:0000313" key="2">
    <source>
        <dbReference type="EMBL" id="CAL1381867.1"/>
    </source>
</evidence>
<feature type="compositionally biased region" description="Polar residues" evidence="1">
    <location>
        <begin position="64"/>
        <end position="73"/>
    </location>
</feature>